<comment type="similarity">
    <text evidence="1 2">Belongs to the GMC oxidoreductase family.</text>
</comment>
<dbReference type="EnsemblMetazoa" id="ACUA015770-RA">
    <property type="protein sequence ID" value="ACUA015770-PA"/>
    <property type="gene ID" value="ACUA015770"/>
</dbReference>
<dbReference type="InterPro" id="IPR036188">
    <property type="entry name" value="FAD/NAD-bd_sf"/>
</dbReference>
<dbReference type="InterPro" id="IPR012132">
    <property type="entry name" value="GMC_OxRdtase"/>
</dbReference>
<dbReference type="PROSITE" id="PS00623">
    <property type="entry name" value="GMC_OXRED_1"/>
    <property type="match status" value="1"/>
</dbReference>
<protein>
    <recommendedName>
        <fullName evidence="3">Glucose-methanol-choline oxidoreductase N-terminal domain-containing protein</fullName>
    </recommendedName>
</protein>
<reference evidence="5" key="1">
    <citation type="submission" date="2013-09" db="EMBL/GenBank/DDBJ databases">
        <title>The Genome Sequence of Anopheles culicifacies species A.</title>
        <authorList>
            <consortium name="The Broad Institute Genomics Platform"/>
            <person name="Neafsey D.E."/>
            <person name="Besansky N."/>
            <person name="Howell P."/>
            <person name="Walton C."/>
            <person name="Young S.K."/>
            <person name="Zeng Q."/>
            <person name="Gargeya S."/>
            <person name="Fitzgerald M."/>
            <person name="Haas B."/>
            <person name="Abouelleil A."/>
            <person name="Allen A.W."/>
            <person name="Alvarado L."/>
            <person name="Arachchi H.M."/>
            <person name="Berlin A.M."/>
            <person name="Chapman S.B."/>
            <person name="Gainer-Dewar J."/>
            <person name="Goldberg J."/>
            <person name="Griggs A."/>
            <person name="Gujja S."/>
            <person name="Hansen M."/>
            <person name="Howarth C."/>
            <person name="Imamovic A."/>
            <person name="Ireland A."/>
            <person name="Larimer J."/>
            <person name="McCowan C."/>
            <person name="Murphy C."/>
            <person name="Pearson M."/>
            <person name="Poon T.W."/>
            <person name="Priest M."/>
            <person name="Roberts A."/>
            <person name="Saif S."/>
            <person name="Shea T."/>
            <person name="Sisk P."/>
            <person name="Sykes S."/>
            <person name="Wortman J."/>
            <person name="Nusbaum C."/>
            <person name="Birren B."/>
        </authorList>
    </citation>
    <scope>NUCLEOTIDE SEQUENCE [LARGE SCALE GENOMIC DNA]</scope>
    <source>
        <strain evidence="5">A-37</strain>
    </source>
</reference>
<dbReference type="Gene3D" id="3.30.560.10">
    <property type="entry name" value="Glucose Oxidase, domain 3"/>
    <property type="match status" value="1"/>
</dbReference>
<organism evidence="4 5">
    <name type="scientific">Anopheles culicifacies</name>
    <dbReference type="NCBI Taxonomy" id="139723"/>
    <lineage>
        <taxon>Eukaryota</taxon>
        <taxon>Metazoa</taxon>
        <taxon>Ecdysozoa</taxon>
        <taxon>Arthropoda</taxon>
        <taxon>Hexapoda</taxon>
        <taxon>Insecta</taxon>
        <taxon>Pterygota</taxon>
        <taxon>Neoptera</taxon>
        <taxon>Endopterygota</taxon>
        <taxon>Diptera</taxon>
        <taxon>Nematocera</taxon>
        <taxon>Culicoidea</taxon>
        <taxon>Culicidae</taxon>
        <taxon>Anophelinae</taxon>
        <taxon>Anopheles</taxon>
        <taxon>culicifacies species complex</taxon>
    </lineage>
</organism>
<accession>A0A182MDR2</accession>
<dbReference type="Gene3D" id="3.50.50.60">
    <property type="entry name" value="FAD/NAD(P)-binding domain"/>
    <property type="match status" value="2"/>
</dbReference>
<evidence type="ECO:0000256" key="1">
    <source>
        <dbReference type="ARBA" id="ARBA00010790"/>
    </source>
</evidence>
<keyword evidence="2" id="KW-0285">Flavoprotein</keyword>
<dbReference type="AlphaFoldDB" id="A0A182MDR2"/>
<evidence type="ECO:0000259" key="3">
    <source>
        <dbReference type="PROSITE" id="PS00623"/>
    </source>
</evidence>
<name>A0A182MDR2_9DIPT</name>
<evidence type="ECO:0000313" key="5">
    <source>
        <dbReference type="Proteomes" id="UP000075883"/>
    </source>
</evidence>
<evidence type="ECO:0000313" key="4">
    <source>
        <dbReference type="EnsemblMetazoa" id="ACUA015770-PA"/>
    </source>
</evidence>
<dbReference type="Proteomes" id="UP000075883">
    <property type="component" value="Unassembled WGS sequence"/>
</dbReference>
<dbReference type="EMBL" id="AXCM01022344">
    <property type="status" value="NOT_ANNOTATED_CDS"/>
    <property type="molecule type" value="Genomic_DNA"/>
</dbReference>
<sequence>MRRLRVVDIGVVPFPPAAHTAAIAYSIGEKAADMVRDAADRKCSWPHGRGVGGSSIINSMIYTRGNRRDYDAWAAAGNPGWSWDEMLPYHIRAERANIRDFDRNGFHGQNGPLSVEDCPFRSKIATTFIESGQLVGYPYLDYNAGDQIGVSFLQANTEQGRRVTSGNAYLYPARKRPN</sequence>
<dbReference type="EMBL" id="AXCM01022343">
    <property type="status" value="NOT_ANNOTATED_CDS"/>
    <property type="molecule type" value="Genomic_DNA"/>
</dbReference>
<reference evidence="4" key="2">
    <citation type="submission" date="2020-05" db="UniProtKB">
        <authorList>
            <consortium name="EnsemblMetazoa"/>
        </authorList>
    </citation>
    <scope>IDENTIFICATION</scope>
    <source>
        <strain evidence="4">A-37</strain>
    </source>
</reference>
<proteinExistence type="inferred from homology"/>
<keyword evidence="5" id="KW-1185">Reference proteome</keyword>
<feature type="domain" description="Glucose-methanol-choline oxidoreductase N-terminal" evidence="3">
    <location>
        <begin position="48"/>
        <end position="71"/>
    </location>
</feature>
<dbReference type="EMBL" id="AXCM01022345">
    <property type="status" value="NOT_ANNOTATED_CDS"/>
    <property type="molecule type" value="Genomic_DNA"/>
</dbReference>
<dbReference type="GO" id="GO:0016614">
    <property type="term" value="F:oxidoreductase activity, acting on CH-OH group of donors"/>
    <property type="evidence" value="ECO:0007669"/>
    <property type="project" value="InterPro"/>
</dbReference>
<dbReference type="VEuPathDB" id="VectorBase:ACUA015770"/>
<dbReference type="Pfam" id="PF00732">
    <property type="entry name" value="GMC_oxred_N"/>
    <property type="match status" value="1"/>
</dbReference>
<dbReference type="SUPFAM" id="SSF51905">
    <property type="entry name" value="FAD/NAD(P)-binding domain"/>
    <property type="match status" value="1"/>
</dbReference>
<evidence type="ECO:0000256" key="2">
    <source>
        <dbReference type="RuleBase" id="RU003968"/>
    </source>
</evidence>
<dbReference type="GO" id="GO:0050660">
    <property type="term" value="F:flavin adenine dinucleotide binding"/>
    <property type="evidence" value="ECO:0007669"/>
    <property type="project" value="InterPro"/>
</dbReference>
<dbReference type="STRING" id="139723.A0A182MDR2"/>
<dbReference type="PANTHER" id="PTHR11552">
    <property type="entry name" value="GLUCOSE-METHANOL-CHOLINE GMC OXIDOREDUCTASE"/>
    <property type="match status" value="1"/>
</dbReference>
<dbReference type="PANTHER" id="PTHR11552:SF208">
    <property type="entry name" value="RE36204P-RELATED"/>
    <property type="match status" value="1"/>
</dbReference>
<keyword evidence="2" id="KW-0274">FAD</keyword>
<dbReference type="InterPro" id="IPR000172">
    <property type="entry name" value="GMC_OxRdtase_N"/>
</dbReference>